<reference evidence="2" key="2">
    <citation type="submission" date="2020-09" db="EMBL/GenBank/DDBJ databases">
        <authorList>
            <person name="Sun Q."/>
            <person name="Kim S."/>
        </authorList>
    </citation>
    <scope>NUCLEOTIDE SEQUENCE</scope>
    <source>
        <strain evidence="2">KCTC 32513</strain>
    </source>
</reference>
<dbReference type="SUPFAM" id="SSF101898">
    <property type="entry name" value="NHL repeat"/>
    <property type="match status" value="1"/>
</dbReference>
<dbReference type="EMBL" id="BMZH01000032">
    <property type="protein sequence ID" value="GHB05866.1"/>
    <property type="molecule type" value="Genomic_DNA"/>
</dbReference>
<dbReference type="InterPro" id="IPR017481">
    <property type="entry name" value="CHP03032"/>
</dbReference>
<dbReference type="NCBIfam" id="TIGR03032">
    <property type="entry name" value="TIGR03032 family protein"/>
    <property type="match status" value="1"/>
</dbReference>
<reference evidence="2" key="1">
    <citation type="journal article" date="2014" name="Int. J. Syst. Evol. Microbiol.">
        <title>Complete genome sequence of Corynebacterium casei LMG S-19264T (=DSM 44701T), isolated from a smear-ripened cheese.</title>
        <authorList>
            <consortium name="US DOE Joint Genome Institute (JGI-PGF)"/>
            <person name="Walter F."/>
            <person name="Albersmeier A."/>
            <person name="Kalinowski J."/>
            <person name="Ruckert C."/>
        </authorList>
    </citation>
    <scope>NUCLEOTIDE SEQUENCE</scope>
    <source>
        <strain evidence="2">KCTC 32513</strain>
    </source>
</reference>
<evidence type="ECO:0000313" key="3">
    <source>
        <dbReference type="Proteomes" id="UP000634004"/>
    </source>
</evidence>
<dbReference type="AlphaFoldDB" id="A0A8J3CUI7"/>
<dbReference type="RefSeq" id="WP_189499723.1">
    <property type="nucleotide sequence ID" value="NZ_BMZH01000032.1"/>
</dbReference>
<name>A0A8J3CUI7_9PROT</name>
<organism evidence="2 3">
    <name type="scientific">Algimonas arctica</name>
    <dbReference type="NCBI Taxonomy" id="1479486"/>
    <lineage>
        <taxon>Bacteria</taxon>
        <taxon>Pseudomonadati</taxon>
        <taxon>Pseudomonadota</taxon>
        <taxon>Alphaproteobacteria</taxon>
        <taxon>Maricaulales</taxon>
        <taxon>Robiginitomaculaceae</taxon>
        <taxon>Algimonas</taxon>
    </lineage>
</organism>
<evidence type="ECO:0000259" key="1">
    <source>
        <dbReference type="Pfam" id="PF16261"/>
    </source>
</evidence>
<accession>A0A8J3CUI7</accession>
<proteinExistence type="predicted"/>
<evidence type="ECO:0000313" key="2">
    <source>
        <dbReference type="EMBL" id="GHB05866.1"/>
    </source>
</evidence>
<comment type="caution">
    <text evidence="2">The sequence shown here is derived from an EMBL/GenBank/DDBJ whole genome shotgun (WGS) entry which is preliminary data.</text>
</comment>
<protein>
    <submittedName>
        <fullName evidence="2">TIGR03032 family protein</fullName>
    </submittedName>
</protein>
<feature type="domain" description="Conserved hypothetical protein CHP03032" evidence="1">
    <location>
        <begin position="29"/>
        <end position="350"/>
    </location>
</feature>
<dbReference type="Pfam" id="PF16261">
    <property type="entry name" value="DUF4915"/>
    <property type="match status" value="1"/>
</dbReference>
<keyword evidence="3" id="KW-1185">Reference proteome</keyword>
<gene>
    <name evidence="2" type="ORF">GCM10009069_30220</name>
</gene>
<sequence>MLDEQTSRSKNLNSPGSREAAFSVDTSRGFVEWLESKSVSLGVTTYQVGKIILFGVDRQADTAPKLWSFNRNIGRCLGMATDDQGFWVTSDTQLIRFNNLLGDGQIGALQTDALFAPRFSYFTGDVDAHDLAIQSNGDLLFANTLFNCVSKPSKNHSFEPVWRPDFISRLAAEDRCHLNGVAIRDGALRYVTLVSQTDVFDGWREHRENGGVVIDVQSGEVICSGLSMPHSPRWHAERLWLNNSGTGEFGYVDEKKKGFVPVTFCPGYLRGLSFIDETTAVVGLSLPRDNKTFRGLELDDRLKDAGVSARCGLYFIDLASGDVIHSMVFHGVVSELYDVVTFPGIKKPSMIGPNTPDIKRTLSIPPESHHA</sequence>
<dbReference type="Proteomes" id="UP000634004">
    <property type="component" value="Unassembled WGS sequence"/>
</dbReference>